<gene>
    <name evidence="4" type="ORF">NEMVEDRAFT_v1g238629</name>
</gene>
<dbReference type="InterPro" id="IPR023393">
    <property type="entry name" value="START-like_dom_sf"/>
</dbReference>
<feature type="domain" description="START" evidence="3">
    <location>
        <begin position="67"/>
        <end position="164"/>
    </location>
</feature>
<evidence type="ECO:0000256" key="1">
    <source>
        <dbReference type="PROSITE-ProRule" id="PRU00283"/>
    </source>
</evidence>
<dbReference type="Gene3D" id="3.30.530.20">
    <property type="match status" value="1"/>
</dbReference>
<dbReference type="InterPro" id="IPR027417">
    <property type="entry name" value="P-loop_NTPase"/>
</dbReference>
<evidence type="ECO:0008006" key="6">
    <source>
        <dbReference type="Google" id="ProtNLM"/>
    </source>
</evidence>
<accession>A7RIW4</accession>
<comment type="caution">
    <text evidence="1">Lacks conserved residue(s) required for the propagation of feature annotation.</text>
</comment>
<protein>
    <recommendedName>
        <fullName evidence="6">START domain-containing protein</fullName>
    </recommendedName>
</protein>
<dbReference type="SUPFAM" id="SSF52540">
    <property type="entry name" value="P-loop containing nucleoside triphosphate hydrolases"/>
    <property type="match status" value="1"/>
</dbReference>
<dbReference type="GO" id="GO:0003777">
    <property type="term" value="F:microtubule motor activity"/>
    <property type="evidence" value="ECO:0007669"/>
    <property type="project" value="InterPro"/>
</dbReference>
<dbReference type="PANTHER" id="PTHR47117">
    <property type="entry name" value="STAR-RELATED LIPID TRANSFER PROTEIN 9"/>
    <property type="match status" value="1"/>
</dbReference>
<proteinExistence type="inferred from homology"/>
<evidence type="ECO:0000313" key="5">
    <source>
        <dbReference type="Proteomes" id="UP000001593"/>
    </source>
</evidence>
<dbReference type="STRING" id="45351.A7RIW4"/>
<dbReference type="AlphaFoldDB" id="A7RIW4"/>
<sequence>MFYISAENSLNSYEHTKKLAYRKKLFVPYRDSVLTFLLKDSLGGNSKTIMIAVYMLHETTQCFLTHSRDFCYVSKERLEGNKFVLASQSIDHERSPPVPGIIRAQIMSSGWIVEPIEINGRECSMVWYITKVHLGNTSLPWRLIDVLSKRQPLSIAYLRSYIAP</sequence>
<evidence type="ECO:0000259" key="3">
    <source>
        <dbReference type="PROSITE" id="PS50848"/>
    </source>
</evidence>
<dbReference type="Pfam" id="PF01852">
    <property type="entry name" value="START"/>
    <property type="match status" value="1"/>
</dbReference>
<dbReference type="PROSITE" id="PS50067">
    <property type="entry name" value="KINESIN_MOTOR_2"/>
    <property type="match status" value="1"/>
</dbReference>
<dbReference type="Proteomes" id="UP000001593">
    <property type="component" value="Unassembled WGS sequence"/>
</dbReference>
<dbReference type="GO" id="GO:0007018">
    <property type="term" value="P:microtubule-based movement"/>
    <property type="evidence" value="ECO:0007669"/>
    <property type="project" value="InterPro"/>
</dbReference>
<dbReference type="PROSITE" id="PS50848">
    <property type="entry name" value="START"/>
    <property type="match status" value="1"/>
</dbReference>
<name>A7RIW4_NEMVE</name>
<dbReference type="PhylomeDB" id="A7RIW4"/>
<dbReference type="EMBL" id="DS469513">
    <property type="protein sequence ID" value="EDO48581.1"/>
    <property type="molecule type" value="Genomic_DNA"/>
</dbReference>
<dbReference type="eggNOG" id="KOG0245">
    <property type="taxonomic scope" value="Eukaryota"/>
</dbReference>
<dbReference type="InterPro" id="IPR001752">
    <property type="entry name" value="Kinesin_motor_dom"/>
</dbReference>
<dbReference type="InParanoid" id="A7RIW4"/>
<evidence type="ECO:0000313" key="4">
    <source>
        <dbReference type="EMBL" id="EDO48581.1"/>
    </source>
</evidence>
<dbReference type="GO" id="GO:0008289">
    <property type="term" value="F:lipid binding"/>
    <property type="evidence" value="ECO:0007669"/>
    <property type="project" value="InterPro"/>
</dbReference>
<dbReference type="InterPro" id="IPR002913">
    <property type="entry name" value="START_lipid-bd_dom"/>
</dbReference>
<dbReference type="PANTHER" id="PTHR47117:SF6">
    <property type="entry name" value="KINESIN-LIKE PROTEIN KIF16B"/>
    <property type="match status" value="1"/>
</dbReference>
<organism evidence="4 5">
    <name type="scientific">Nematostella vectensis</name>
    <name type="common">Starlet sea anemone</name>
    <dbReference type="NCBI Taxonomy" id="45351"/>
    <lineage>
        <taxon>Eukaryota</taxon>
        <taxon>Metazoa</taxon>
        <taxon>Cnidaria</taxon>
        <taxon>Anthozoa</taxon>
        <taxon>Hexacorallia</taxon>
        <taxon>Actiniaria</taxon>
        <taxon>Edwardsiidae</taxon>
        <taxon>Nematostella</taxon>
    </lineage>
</organism>
<reference evidence="4 5" key="1">
    <citation type="journal article" date="2007" name="Science">
        <title>Sea anemone genome reveals ancestral eumetazoan gene repertoire and genomic organization.</title>
        <authorList>
            <person name="Putnam N.H."/>
            <person name="Srivastava M."/>
            <person name="Hellsten U."/>
            <person name="Dirks B."/>
            <person name="Chapman J."/>
            <person name="Salamov A."/>
            <person name="Terry A."/>
            <person name="Shapiro H."/>
            <person name="Lindquist E."/>
            <person name="Kapitonov V.V."/>
            <person name="Jurka J."/>
            <person name="Genikhovich G."/>
            <person name="Grigoriev I.V."/>
            <person name="Lucas S.M."/>
            <person name="Steele R.E."/>
            <person name="Finnerty J.R."/>
            <person name="Technau U."/>
            <person name="Martindale M.Q."/>
            <person name="Rokhsar D.S."/>
        </authorList>
    </citation>
    <scope>NUCLEOTIDE SEQUENCE [LARGE SCALE GENOMIC DNA]</scope>
    <source>
        <strain evidence="5">CH2 X CH6</strain>
    </source>
</reference>
<comment type="similarity">
    <text evidence="1">Belongs to the TRAFAC class myosin-kinesin ATPase superfamily. Kinesin family.</text>
</comment>
<dbReference type="SUPFAM" id="SSF55961">
    <property type="entry name" value="Bet v1-like"/>
    <property type="match status" value="1"/>
</dbReference>
<dbReference type="GO" id="GO:0005524">
    <property type="term" value="F:ATP binding"/>
    <property type="evidence" value="ECO:0007669"/>
    <property type="project" value="InterPro"/>
</dbReference>
<evidence type="ECO:0000259" key="2">
    <source>
        <dbReference type="PROSITE" id="PS50067"/>
    </source>
</evidence>
<keyword evidence="5" id="KW-1185">Reference proteome</keyword>
<feature type="domain" description="Kinesin motor" evidence="2">
    <location>
        <begin position="1"/>
        <end position="79"/>
    </location>
</feature>
<dbReference type="HOGENOM" id="CLU_1621003_0_0_1"/>
<dbReference type="GO" id="GO:0008017">
    <property type="term" value="F:microtubule binding"/>
    <property type="evidence" value="ECO:0007669"/>
    <property type="project" value="InterPro"/>
</dbReference>
<dbReference type="Pfam" id="PF00225">
    <property type="entry name" value="Kinesin"/>
    <property type="match status" value="1"/>
</dbReference>